<dbReference type="InterPro" id="IPR029041">
    <property type="entry name" value="FAD-linked_oxidoreductase-like"/>
</dbReference>
<comment type="pathway">
    <text evidence="2 12">One-carbon metabolism; tetrahydrofolate interconversion.</text>
</comment>
<evidence type="ECO:0000256" key="7">
    <source>
        <dbReference type="ARBA" id="ARBA00023002"/>
    </source>
</evidence>
<dbReference type="EC" id="1.5.1.54" evidence="12"/>
<name>A0A5D0MTC5_FLESI</name>
<comment type="cofactor">
    <cofactor evidence="1 12">
        <name>FAD</name>
        <dbReference type="ChEBI" id="CHEBI:57692"/>
    </cofactor>
</comment>
<evidence type="ECO:0000256" key="4">
    <source>
        <dbReference type="ARBA" id="ARBA00022605"/>
    </source>
</evidence>
<keyword evidence="7 12" id="KW-0560">Oxidoreductase</keyword>
<evidence type="ECO:0000256" key="5">
    <source>
        <dbReference type="ARBA" id="ARBA00022630"/>
    </source>
</evidence>
<protein>
    <recommendedName>
        <fullName evidence="12">Methylenetetrahydrofolate reductase</fullName>
        <ecNumber evidence="12">1.5.1.54</ecNumber>
    </recommendedName>
</protein>
<dbReference type="PANTHER" id="PTHR45754:SF3">
    <property type="entry name" value="METHYLENETETRAHYDROFOLATE REDUCTASE (NADPH)"/>
    <property type="match status" value="1"/>
</dbReference>
<dbReference type="InterPro" id="IPR004620">
    <property type="entry name" value="MTHF_reductase_bac"/>
</dbReference>
<keyword evidence="9" id="KW-0486">Methionine biosynthesis</keyword>
<evidence type="ECO:0000256" key="6">
    <source>
        <dbReference type="ARBA" id="ARBA00022827"/>
    </source>
</evidence>
<dbReference type="Pfam" id="PF02219">
    <property type="entry name" value="MTHFR"/>
    <property type="match status" value="1"/>
</dbReference>
<comment type="similarity">
    <text evidence="3 12">Belongs to the methylenetetrahydrofolate reductase family.</text>
</comment>
<evidence type="ECO:0000256" key="11">
    <source>
        <dbReference type="ARBA" id="ARBA00048628"/>
    </source>
</evidence>
<gene>
    <name evidence="13" type="primary">metF</name>
    <name evidence="13" type="ORF">FXF49_01525</name>
</gene>
<evidence type="ECO:0000256" key="12">
    <source>
        <dbReference type="RuleBase" id="RU003862"/>
    </source>
</evidence>
<evidence type="ECO:0000313" key="13">
    <source>
        <dbReference type="EMBL" id="TYB35364.1"/>
    </source>
</evidence>
<evidence type="ECO:0000256" key="8">
    <source>
        <dbReference type="ARBA" id="ARBA00023027"/>
    </source>
</evidence>
<dbReference type="EMBL" id="VSIV01000044">
    <property type="protein sequence ID" value="TYB35364.1"/>
    <property type="molecule type" value="Genomic_DNA"/>
</dbReference>
<keyword evidence="5 12" id="KW-0285">Flavoprotein</keyword>
<dbReference type="UniPathway" id="UPA00193"/>
<dbReference type="CDD" id="cd00537">
    <property type="entry name" value="MTHFR"/>
    <property type="match status" value="1"/>
</dbReference>
<dbReference type="GO" id="GO:0071949">
    <property type="term" value="F:FAD binding"/>
    <property type="evidence" value="ECO:0007669"/>
    <property type="project" value="TreeGrafter"/>
</dbReference>
<dbReference type="Proteomes" id="UP000323337">
    <property type="component" value="Unassembled WGS sequence"/>
</dbReference>
<keyword evidence="4" id="KW-0028">Amino-acid biosynthesis</keyword>
<dbReference type="GO" id="GO:0035999">
    <property type="term" value="P:tetrahydrofolate interconversion"/>
    <property type="evidence" value="ECO:0007669"/>
    <property type="project" value="UniProtKB-UniPathway"/>
</dbReference>
<dbReference type="RefSeq" id="WP_303700153.1">
    <property type="nucleotide sequence ID" value="NZ_VSIV01000044.1"/>
</dbReference>
<sequence length="287" mass="33073">MKISDILSGKKRVLSFEFFPPKKVENEHILFESIERLKGWNPDFISVTYGAGGSTRDKTLDWTKKIKDDYLLNVMMHLTCIASTEERVVSILKELKKNGIDNIFALRGDIPEDLDNKEEAFKDFRYASDLVRLIREVDDSFSIGVAGYPEGHIECPNIGEDIENLKKKIDQGADFIITQLFFDNRYFYDYLDMLEKYRITLPVIAGIMPIINIKQVIKFTDMCGATVPKYLKNKMMDRSPEEMLNVGVDFATEQCRDLIENNVKGLHFYTLNRSKATINVLNNLNLD</sequence>
<dbReference type="GO" id="GO:0106312">
    <property type="term" value="F:methylenetetrahydrofolate reductase (NADH) activity"/>
    <property type="evidence" value="ECO:0007669"/>
    <property type="project" value="UniProtKB-EC"/>
</dbReference>
<comment type="caution">
    <text evidence="13">The sequence shown here is derived from an EMBL/GenBank/DDBJ whole genome shotgun (WGS) entry which is preliminary data.</text>
</comment>
<comment type="pathway">
    <text evidence="10">Amino-acid biosynthesis; L-methionine biosynthesis via de novo pathway.</text>
</comment>
<dbReference type="GO" id="GO:0005829">
    <property type="term" value="C:cytosol"/>
    <property type="evidence" value="ECO:0007669"/>
    <property type="project" value="InterPro"/>
</dbReference>
<dbReference type="PANTHER" id="PTHR45754">
    <property type="entry name" value="METHYLENETETRAHYDROFOLATE REDUCTASE"/>
    <property type="match status" value="1"/>
</dbReference>
<dbReference type="SUPFAM" id="SSF51730">
    <property type="entry name" value="FAD-linked oxidoreductase"/>
    <property type="match status" value="1"/>
</dbReference>
<dbReference type="NCBIfam" id="TIGR00676">
    <property type="entry name" value="fadh2"/>
    <property type="match status" value="1"/>
</dbReference>
<evidence type="ECO:0000313" key="14">
    <source>
        <dbReference type="Proteomes" id="UP000323337"/>
    </source>
</evidence>
<dbReference type="GO" id="GO:0009086">
    <property type="term" value="P:methionine biosynthetic process"/>
    <property type="evidence" value="ECO:0007669"/>
    <property type="project" value="UniProtKB-KW"/>
</dbReference>
<comment type="catalytic activity">
    <reaction evidence="11">
        <text>(6S)-5-methyl-5,6,7,8-tetrahydrofolate + NAD(+) = (6R)-5,10-methylene-5,6,7,8-tetrahydrofolate + NADH + H(+)</text>
        <dbReference type="Rhea" id="RHEA:19821"/>
        <dbReference type="ChEBI" id="CHEBI:15378"/>
        <dbReference type="ChEBI" id="CHEBI:15636"/>
        <dbReference type="ChEBI" id="CHEBI:18608"/>
        <dbReference type="ChEBI" id="CHEBI:57540"/>
        <dbReference type="ChEBI" id="CHEBI:57945"/>
        <dbReference type="EC" id="1.5.1.54"/>
    </reaction>
    <physiologicalReaction direction="right-to-left" evidence="11">
        <dbReference type="Rhea" id="RHEA:19823"/>
    </physiologicalReaction>
</comment>
<evidence type="ECO:0000256" key="2">
    <source>
        <dbReference type="ARBA" id="ARBA00004777"/>
    </source>
</evidence>
<dbReference type="AlphaFoldDB" id="A0A5D0MTC5"/>
<proteinExistence type="inferred from homology"/>
<dbReference type="InterPro" id="IPR003171">
    <property type="entry name" value="Mehydrof_redctse-like"/>
</dbReference>
<evidence type="ECO:0000256" key="1">
    <source>
        <dbReference type="ARBA" id="ARBA00001974"/>
    </source>
</evidence>
<evidence type="ECO:0000256" key="9">
    <source>
        <dbReference type="ARBA" id="ARBA00023167"/>
    </source>
</evidence>
<dbReference type="Gene3D" id="3.20.20.220">
    <property type="match status" value="1"/>
</dbReference>
<evidence type="ECO:0000256" key="3">
    <source>
        <dbReference type="ARBA" id="ARBA00006743"/>
    </source>
</evidence>
<accession>A0A5D0MTC5</accession>
<keyword evidence="6 12" id="KW-0274">FAD</keyword>
<keyword evidence="8" id="KW-0520">NAD</keyword>
<organism evidence="13 14">
    <name type="scientific">Flexistipes sinusarabici</name>
    <dbReference type="NCBI Taxonomy" id="2352"/>
    <lineage>
        <taxon>Bacteria</taxon>
        <taxon>Pseudomonadati</taxon>
        <taxon>Deferribacterota</taxon>
        <taxon>Deferribacteres</taxon>
        <taxon>Deferribacterales</taxon>
        <taxon>Flexistipitaceae</taxon>
        <taxon>Flexistipes</taxon>
    </lineage>
</organism>
<reference evidence="13 14" key="1">
    <citation type="submission" date="2019-08" db="EMBL/GenBank/DDBJ databases">
        <title>Genomic characterization of a novel candidate phylum (ARYD3) from a high temperature, high salinity tertiary oil reservoir in north central Oklahoma, USA.</title>
        <authorList>
            <person name="Youssef N.H."/>
            <person name="Yadav A."/>
            <person name="Elshahed M.S."/>
        </authorList>
    </citation>
    <scope>NUCLEOTIDE SEQUENCE [LARGE SCALE GENOMIC DNA]</scope>
    <source>
        <strain evidence="13">ARYD1</strain>
    </source>
</reference>
<evidence type="ECO:0000256" key="10">
    <source>
        <dbReference type="ARBA" id="ARBA00034478"/>
    </source>
</evidence>